<name>A0A812Q837_SYMPI</name>
<accession>A0A812Q837</accession>
<dbReference type="OrthoDB" id="438523at2759"/>
<keyword evidence="2" id="KW-1185">Reference proteome</keyword>
<dbReference type="Proteomes" id="UP000649617">
    <property type="component" value="Unassembled WGS sequence"/>
</dbReference>
<organism evidence="1 2">
    <name type="scientific">Symbiodinium pilosum</name>
    <name type="common">Dinoflagellate</name>
    <dbReference type="NCBI Taxonomy" id="2952"/>
    <lineage>
        <taxon>Eukaryota</taxon>
        <taxon>Sar</taxon>
        <taxon>Alveolata</taxon>
        <taxon>Dinophyceae</taxon>
        <taxon>Suessiales</taxon>
        <taxon>Symbiodiniaceae</taxon>
        <taxon>Symbiodinium</taxon>
    </lineage>
</organism>
<sequence length="305" mass="33971">MKSRNPKPKECRWAVARGYACRRLADPVDRAWFSELPARAHRRVRELFLCLEYWPVAGASLNGVYLRLTLPAGRGTQLRQCLAGLGARAQLDVPGLAAALEALLRGQCRLPETFARVYTAVDTLETTAGAGIDAPDNAEVRNRCPKDGRLADVKGNSHSAATEEVLQRSIFHPAAWSWLDIAAEQFTWDDELRALSEEEAAVKAERCVWELPQNLLVAQCCDLLVLGDVYARHGEVQLKRYFEARGVPVAPDSAEASKRNWILGHAQQLPDFAQAYMKIRKNLLLAAEDPALSQNYRGTSEFMED</sequence>
<reference evidence="1" key="1">
    <citation type="submission" date="2021-02" db="EMBL/GenBank/DDBJ databases">
        <authorList>
            <person name="Dougan E. K."/>
            <person name="Rhodes N."/>
            <person name="Thang M."/>
            <person name="Chan C."/>
        </authorList>
    </citation>
    <scope>NUCLEOTIDE SEQUENCE</scope>
</reference>
<gene>
    <name evidence="1" type="ORF">SPIL2461_LOCUS9544</name>
</gene>
<evidence type="ECO:0000313" key="2">
    <source>
        <dbReference type="Proteomes" id="UP000649617"/>
    </source>
</evidence>
<comment type="caution">
    <text evidence="1">The sequence shown here is derived from an EMBL/GenBank/DDBJ whole genome shotgun (WGS) entry which is preliminary data.</text>
</comment>
<dbReference type="EMBL" id="CAJNIZ010016769">
    <property type="protein sequence ID" value="CAE7389507.1"/>
    <property type="molecule type" value="Genomic_DNA"/>
</dbReference>
<proteinExistence type="predicted"/>
<dbReference type="AlphaFoldDB" id="A0A812Q837"/>
<evidence type="ECO:0000313" key="1">
    <source>
        <dbReference type="EMBL" id="CAE7389507.1"/>
    </source>
</evidence>
<protein>
    <submittedName>
        <fullName evidence="1">Uncharacterized protein</fullName>
    </submittedName>
</protein>